<dbReference type="CDD" id="cd11492">
    <property type="entry name" value="SLC5sbd_NIS-SMVT"/>
    <property type="match status" value="1"/>
</dbReference>
<organism evidence="15">
    <name type="scientific">Notodromas monacha</name>
    <dbReference type="NCBI Taxonomy" id="399045"/>
    <lineage>
        <taxon>Eukaryota</taxon>
        <taxon>Metazoa</taxon>
        <taxon>Ecdysozoa</taxon>
        <taxon>Arthropoda</taxon>
        <taxon>Crustacea</taxon>
        <taxon>Oligostraca</taxon>
        <taxon>Ostracoda</taxon>
        <taxon>Podocopa</taxon>
        <taxon>Podocopida</taxon>
        <taxon>Cypridocopina</taxon>
        <taxon>Cypridoidea</taxon>
        <taxon>Cyprididae</taxon>
        <taxon>Notodromas</taxon>
    </lineage>
</organism>
<evidence type="ECO:0008006" key="17">
    <source>
        <dbReference type="Google" id="ProtNLM"/>
    </source>
</evidence>
<name>A0A7R9BJF2_9CRUS</name>
<keyword evidence="16" id="KW-1185">Reference proteome</keyword>
<feature type="transmembrane region" description="Helical" evidence="14">
    <location>
        <begin position="235"/>
        <end position="256"/>
    </location>
</feature>
<comment type="subcellular location">
    <subcellularLocation>
        <location evidence="1">Cell membrane</location>
        <topology evidence="1">Multi-pass membrane protein</topology>
    </subcellularLocation>
</comment>
<sequence length="618" mass="66074">MGVRGVFGLEDYVVIAGILAAFFAVGLYFRFTGNRQRTTAEFFLGDKAASVIPVAFSLMASFMSAVTLMGVSSETYVYGAQFAVINASYIIATPIAAFLFLPVFFQVGKVTVYEYLSLRFNKTVRLVASLCFSIQMILYMGVVLYAPALALSAVSGLDIDGSVLAVGASCTVYTALGGMKAVLVTDLVQGTLMLVAVLAVVVDGVASAGGVSHVWETAQESGRINFFNFDPDPRVMYSFWTLVFGTMFLYLSLYAVNQAQVQRLMSLGSLRKAQYSLVLQLPILIMLSFTTCFSGIVMYAKFKDCDPKLSGKIKSYDQVIFYAMMDVEVKPYKCGNFGDLWTGIILLPFYMVEALSARPGLPGLFVSGLFSGTLSTISSGVNALAAVAVQDFIKPFLFAKNPLSERTMARISLALSLAFGCASIALAYAARALGGVLAASFTVFGVVGGPLLGLFTLGMFFRFANSLASFAGTKMPRSSLPLSVAGCGNNSSVSTALHVSMPGFENQGIFEYIGSMSTMYYTGFGAAVCVLVGIVTSLATGGTRKTKVSDTLLSPLVTWLLPSGDEPVEPMEIGHLSSPVPENNGILFQKNSDSSIDITMKNSLLRDGEPEKSHLVFN</sequence>
<dbReference type="GO" id="GO:0005886">
    <property type="term" value="C:plasma membrane"/>
    <property type="evidence" value="ECO:0007669"/>
    <property type="project" value="UniProtKB-SubCell"/>
</dbReference>
<dbReference type="PANTHER" id="PTHR42985:SF40">
    <property type="entry name" value="LD47995P-RELATED"/>
    <property type="match status" value="1"/>
</dbReference>
<evidence type="ECO:0000256" key="11">
    <source>
        <dbReference type="ARBA" id="ARBA00023201"/>
    </source>
</evidence>
<comment type="similarity">
    <text evidence="2 13">Belongs to the sodium:solute symporter (SSF) (TC 2.A.21) family.</text>
</comment>
<evidence type="ECO:0000256" key="14">
    <source>
        <dbReference type="SAM" id="Phobius"/>
    </source>
</evidence>
<evidence type="ECO:0000313" key="15">
    <source>
        <dbReference type="EMBL" id="CAD7275346.1"/>
    </source>
</evidence>
<dbReference type="GO" id="GO:0006814">
    <property type="term" value="P:sodium ion transport"/>
    <property type="evidence" value="ECO:0007669"/>
    <property type="project" value="UniProtKB-KW"/>
</dbReference>
<evidence type="ECO:0000256" key="10">
    <source>
        <dbReference type="ARBA" id="ARBA00023180"/>
    </source>
</evidence>
<keyword evidence="4" id="KW-1003">Cell membrane</keyword>
<dbReference type="PANTHER" id="PTHR42985">
    <property type="entry name" value="SODIUM-COUPLED MONOCARBOXYLATE TRANSPORTER"/>
    <property type="match status" value="1"/>
</dbReference>
<feature type="transmembrane region" description="Helical" evidence="14">
    <location>
        <begin position="340"/>
        <end position="357"/>
    </location>
</feature>
<feature type="transmembrane region" description="Helical" evidence="14">
    <location>
        <begin position="192"/>
        <end position="215"/>
    </location>
</feature>
<dbReference type="NCBIfam" id="TIGR00813">
    <property type="entry name" value="sss"/>
    <property type="match status" value="1"/>
</dbReference>
<dbReference type="InterPro" id="IPR051163">
    <property type="entry name" value="Sodium:Solute_Symporter_SSF"/>
</dbReference>
<dbReference type="AlphaFoldDB" id="A0A7R9BJF2"/>
<feature type="transmembrane region" description="Helical" evidence="14">
    <location>
        <begin position="126"/>
        <end position="151"/>
    </location>
</feature>
<dbReference type="Proteomes" id="UP000678499">
    <property type="component" value="Unassembled WGS sequence"/>
</dbReference>
<dbReference type="Pfam" id="PF00474">
    <property type="entry name" value="SSF"/>
    <property type="match status" value="1"/>
</dbReference>
<dbReference type="InterPro" id="IPR018212">
    <property type="entry name" value="Na/solute_symporter_CS"/>
</dbReference>
<feature type="transmembrane region" description="Helical" evidence="14">
    <location>
        <begin position="277"/>
        <end position="300"/>
    </location>
</feature>
<evidence type="ECO:0000256" key="7">
    <source>
        <dbReference type="ARBA" id="ARBA00023053"/>
    </source>
</evidence>
<keyword evidence="10" id="KW-0325">Glycoprotein</keyword>
<feature type="transmembrane region" description="Helical" evidence="14">
    <location>
        <begin position="409"/>
        <end position="429"/>
    </location>
</feature>
<dbReference type="Gene3D" id="1.20.1730.10">
    <property type="entry name" value="Sodium/glucose cotransporter"/>
    <property type="match status" value="1"/>
</dbReference>
<dbReference type="OrthoDB" id="6132759at2759"/>
<evidence type="ECO:0000256" key="12">
    <source>
        <dbReference type="ARBA" id="ARBA00036099"/>
    </source>
</evidence>
<protein>
    <recommendedName>
        <fullName evidence="17">Sodium-dependent multivitamin transporter</fullName>
    </recommendedName>
</protein>
<evidence type="ECO:0000256" key="2">
    <source>
        <dbReference type="ARBA" id="ARBA00006434"/>
    </source>
</evidence>
<dbReference type="GO" id="GO:0015293">
    <property type="term" value="F:symporter activity"/>
    <property type="evidence" value="ECO:0007669"/>
    <property type="project" value="TreeGrafter"/>
</dbReference>
<reference evidence="15" key="1">
    <citation type="submission" date="2020-11" db="EMBL/GenBank/DDBJ databases">
        <authorList>
            <person name="Tran Van P."/>
        </authorList>
    </citation>
    <scope>NUCLEOTIDE SEQUENCE</scope>
</reference>
<dbReference type="GO" id="GO:0015075">
    <property type="term" value="F:monoatomic ion transmembrane transporter activity"/>
    <property type="evidence" value="ECO:0007669"/>
    <property type="project" value="UniProtKB-ARBA"/>
</dbReference>
<accession>A0A7R9BJF2</accession>
<keyword evidence="11" id="KW-0739">Sodium transport</keyword>
<evidence type="ECO:0000256" key="5">
    <source>
        <dbReference type="ARBA" id="ARBA00022692"/>
    </source>
</evidence>
<feature type="transmembrane region" description="Helical" evidence="14">
    <location>
        <begin position="519"/>
        <end position="539"/>
    </location>
</feature>
<dbReference type="InterPro" id="IPR038377">
    <property type="entry name" value="Na/Glc_symporter_sf"/>
</dbReference>
<keyword evidence="8" id="KW-0406">Ion transport</keyword>
<dbReference type="EMBL" id="CAJPEX010000400">
    <property type="protein sequence ID" value="CAG0915498.1"/>
    <property type="molecule type" value="Genomic_DNA"/>
</dbReference>
<keyword evidence="9 14" id="KW-0472">Membrane</keyword>
<evidence type="ECO:0000256" key="6">
    <source>
        <dbReference type="ARBA" id="ARBA00022989"/>
    </source>
</evidence>
<keyword evidence="6 14" id="KW-1133">Transmembrane helix</keyword>
<evidence type="ECO:0000256" key="8">
    <source>
        <dbReference type="ARBA" id="ARBA00023065"/>
    </source>
</evidence>
<gene>
    <name evidence="15" type="ORF">NMOB1V02_LOCUS3144</name>
</gene>
<evidence type="ECO:0000256" key="13">
    <source>
        <dbReference type="RuleBase" id="RU362091"/>
    </source>
</evidence>
<evidence type="ECO:0000256" key="4">
    <source>
        <dbReference type="ARBA" id="ARBA00022475"/>
    </source>
</evidence>
<feature type="transmembrane region" description="Helical" evidence="14">
    <location>
        <begin position="12"/>
        <end position="31"/>
    </location>
</feature>
<evidence type="ECO:0000256" key="1">
    <source>
        <dbReference type="ARBA" id="ARBA00004651"/>
    </source>
</evidence>
<feature type="transmembrane region" description="Helical" evidence="14">
    <location>
        <begin position="364"/>
        <end position="389"/>
    </location>
</feature>
<dbReference type="GO" id="GO:0098660">
    <property type="term" value="P:inorganic ion transmembrane transport"/>
    <property type="evidence" value="ECO:0007669"/>
    <property type="project" value="UniProtKB-ARBA"/>
</dbReference>
<feature type="transmembrane region" description="Helical" evidence="14">
    <location>
        <begin position="51"/>
        <end position="71"/>
    </location>
</feature>
<evidence type="ECO:0000256" key="3">
    <source>
        <dbReference type="ARBA" id="ARBA00022448"/>
    </source>
</evidence>
<dbReference type="InterPro" id="IPR001734">
    <property type="entry name" value="Na/solute_symporter"/>
</dbReference>
<dbReference type="PROSITE" id="PS50283">
    <property type="entry name" value="NA_SOLUT_SYMP_3"/>
    <property type="match status" value="1"/>
</dbReference>
<proteinExistence type="inferred from homology"/>
<feature type="transmembrane region" description="Helical" evidence="14">
    <location>
        <begin position="436"/>
        <end position="461"/>
    </location>
</feature>
<feature type="transmembrane region" description="Helical" evidence="14">
    <location>
        <begin position="83"/>
        <end position="105"/>
    </location>
</feature>
<keyword evidence="7" id="KW-0915">Sodium</keyword>
<dbReference type="PROSITE" id="PS00456">
    <property type="entry name" value="NA_SOLUT_SYMP_1"/>
    <property type="match status" value="1"/>
</dbReference>
<comment type="catalytic activity">
    <reaction evidence="12">
        <text>iodide(out) + 2 Na(+)(out) = iodide(in) + 2 Na(+)(in)</text>
        <dbReference type="Rhea" id="RHEA:71207"/>
        <dbReference type="ChEBI" id="CHEBI:16382"/>
        <dbReference type="ChEBI" id="CHEBI:29101"/>
    </reaction>
</comment>
<feature type="transmembrane region" description="Helical" evidence="14">
    <location>
        <begin position="163"/>
        <end position="185"/>
    </location>
</feature>
<evidence type="ECO:0000313" key="16">
    <source>
        <dbReference type="Proteomes" id="UP000678499"/>
    </source>
</evidence>
<keyword evidence="3" id="KW-0813">Transport</keyword>
<keyword evidence="5 14" id="KW-0812">Transmembrane</keyword>
<dbReference type="EMBL" id="OA882437">
    <property type="protein sequence ID" value="CAD7275346.1"/>
    <property type="molecule type" value="Genomic_DNA"/>
</dbReference>
<evidence type="ECO:0000256" key="9">
    <source>
        <dbReference type="ARBA" id="ARBA00023136"/>
    </source>
</evidence>